<dbReference type="EMBL" id="UOEU01000266">
    <property type="protein sequence ID" value="VAW31649.1"/>
    <property type="molecule type" value="Genomic_DNA"/>
</dbReference>
<dbReference type="GO" id="GO:0016787">
    <property type="term" value="F:hydrolase activity"/>
    <property type="evidence" value="ECO:0007669"/>
    <property type="project" value="InterPro"/>
</dbReference>
<dbReference type="InterPro" id="IPR052963">
    <property type="entry name" value="Pantetheine_PDE"/>
</dbReference>
<accession>A0A3B0V4A4</accession>
<reference evidence="2" key="1">
    <citation type="submission" date="2018-06" db="EMBL/GenBank/DDBJ databases">
        <authorList>
            <person name="Zhirakovskaya E."/>
        </authorList>
    </citation>
    <scope>NUCLEOTIDE SEQUENCE</scope>
</reference>
<dbReference type="SUPFAM" id="SSF56300">
    <property type="entry name" value="Metallo-dependent phosphatases"/>
    <property type="match status" value="1"/>
</dbReference>
<sequence length="273" mass="31420">MRLFAISDLHLDHAANWAALIQMPAQPADWLIVAGDVAEKISHFRKAMDLLSHRFARIIWTPGNHDLWRIPTDGKSRRGLAKYLQLVEICREFGVSTPEDPYLQWPKSDSPLFIAPTFTLYDYTFRPDAVLAEDALAWAEVSGVMATDELLLHPDPYPSRQAWCHARCRATEERLAETAVHGNIILINHFPLRYDLVNLKSIPRFSLWCGTKLTEDWHKRFPVTAVVYGHLHIPGTHYRDGIRFEEVSLGYPKNWQPAQGILPYLRQIWPHPS</sequence>
<gene>
    <name evidence="2" type="ORF">MNBD_CHLOROFLEXI01-4048</name>
</gene>
<feature type="domain" description="Calcineurin-like phosphoesterase" evidence="1">
    <location>
        <begin position="1"/>
        <end position="234"/>
    </location>
</feature>
<evidence type="ECO:0000259" key="1">
    <source>
        <dbReference type="Pfam" id="PF00149"/>
    </source>
</evidence>
<protein>
    <submittedName>
        <fullName evidence="2">Putative SimX4 homolog</fullName>
    </submittedName>
</protein>
<organism evidence="2">
    <name type="scientific">hydrothermal vent metagenome</name>
    <dbReference type="NCBI Taxonomy" id="652676"/>
    <lineage>
        <taxon>unclassified sequences</taxon>
        <taxon>metagenomes</taxon>
        <taxon>ecological metagenomes</taxon>
    </lineage>
</organism>
<dbReference type="Gene3D" id="3.60.21.10">
    <property type="match status" value="1"/>
</dbReference>
<dbReference type="Pfam" id="PF00149">
    <property type="entry name" value="Metallophos"/>
    <property type="match status" value="1"/>
</dbReference>
<dbReference type="PANTHER" id="PTHR36492">
    <property type="match status" value="1"/>
</dbReference>
<dbReference type="InterPro" id="IPR004843">
    <property type="entry name" value="Calcineurin-like_PHP"/>
</dbReference>
<dbReference type="PANTHER" id="PTHR36492:SF2">
    <property type="entry name" value="[ACYL-CARRIER-PROTEIN] PHOSPHODIESTERASE PPTH"/>
    <property type="match status" value="1"/>
</dbReference>
<dbReference type="AlphaFoldDB" id="A0A3B0V4A4"/>
<proteinExistence type="predicted"/>
<dbReference type="CDD" id="cd00838">
    <property type="entry name" value="MPP_superfamily"/>
    <property type="match status" value="1"/>
</dbReference>
<evidence type="ECO:0000313" key="2">
    <source>
        <dbReference type="EMBL" id="VAW31649.1"/>
    </source>
</evidence>
<name>A0A3B0V4A4_9ZZZZ</name>
<dbReference type="InterPro" id="IPR029052">
    <property type="entry name" value="Metallo-depent_PP-like"/>
</dbReference>